<dbReference type="PANTHER" id="PTHR33164">
    <property type="entry name" value="TRANSCRIPTIONAL REGULATOR, MARR FAMILY"/>
    <property type="match status" value="1"/>
</dbReference>
<dbReference type="InterPro" id="IPR039422">
    <property type="entry name" value="MarR/SlyA-like"/>
</dbReference>
<evidence type="ECO:0000313" key="5">
    <source>
        <dbReference type="Proteomes" id="UP000037962"/>
    </source>
</evidence>
<dbReference type="GO" id="GO:0003700">
    <property type="term" value="F:DNA-binding transcription factor activity"/>
    <property type="evidence" value="ECO:0007669"/>
    <property type="project" value="InterPro"/>
</dbReference>
<dbReference type="KEGG" id="miz:BAB75_22970"/>
<evidence type="ECO:0000313" key="2">
    <source>
        <dbReference type="EMBL" id="KPG07729.1"/>
    </source>
</evidence>
<name>A0A7V8LMR5_9MYCO</name>
<dbReference type="EMBL" id="LJFO01000011">
    <property type="protein sequence ID" value="KPG07729.1"/>
    <property type="molecule type" value="Genomic_DNA"/>
</dbReference>
<dbReference type="OrthoDB" id="5511415at2"/>
<dbReference type="GO" id="GO:0006950">
    <property type="term" value="P:response to stress"/>
    <property type="evidence" value="ECO:0007669"/>
    <property type="project" value="TreeGrafter"/>
</dbReference>
<dbReference type="EMBL" id="LJFS01000014">
    <property type="protein sequence ID" value="KPG33714.1"/>
    <property type="molecule type" value="Genomic_DNA"/>
</dbReference>
<gene>
    <name evidence="2" type="ORF">AN908_18880</name>
    <name evidence="3" type="ORF">AN912_13300</name>
</gene>
<dbReference type="InterPro" id="IPR036390">
    <property type="entry name" value="WH_DNA-bd_sf"/>
</dbReference>
<evidence type="ECO:0000313" key="3">
    <source>
        <dbReference type="EMBL" id="KPG33714.1"/>
    </source>
</evidence>
<dbReference type="InterPro" id="IPR000835">
    <property type="entry name" value="HTH_MarR-typ"/>
</dbReference>
<dbReference type="Proteomes" id="UP000037843">
    <property type="component" value="Unassembled WGS sequence"/>
</dbReference>
<protein>
    <recommendedName>
        <fullName evidence="1">HTH marR-type domain-containing protein</fullName>
    </recommendedName>
</protein>
<dbReference type="Proteomes" id="UP000037962">
    <property type="component" value="Unassembled WGS sequence"/>
</dbReference>
<dbReference type="Pfam" id="PF12802">
    <property type="entry name" value="MarR_2"/>
    <property type="match status" value="1"/>
</dbReference>
<evidence type="ECO:0000259" key="1">
    <source>
        <dbReference type="PROSITE" id="PS50995"/>
    </source>
</evidence>
<sequence length="149" mass="16370">MPARTSGGDLLSEIVLATFRLNARFLDAAQQLAANGGITAAWWQVLGGILDGPRAVPDIARRMGMTRQGVLRVADLLVEKGLAEYRTNPDHRRAKVLACTQAGYWAVHRIALVQHPWADRIAEAIDDHQLADALTTLRRLIERIEASAL</sequence>
<dbReference type="AlphaFoldDB" id="A0A7V8LMR5"/>
<accession>A0A7V8LMR5</accession>
<comment type="caution">
    <text evidence="2">The sequence shown here is derived from an EMBL/GenBank/DDBJ whole genome shotgun (WGS) entry which is preliminary data.</text>
</comment>
<keyword evidence="5" id="KW-1185">Reference proteome</keyword>
<dbReference type="InterPro" id="IPR036388">
    <property type="entry name" value="WH-like_DNA-bd_sf"/>
</dbReference>
<proteinExistence type="predicted"/>
<dbReference type="Gene3D" id="1.10.10.10">
    <property type="entry name" value="Winged helix-like DNA-binding domain superfamily/Winged helix DNA-binding domain"/>
    <property type="match status" value="1"/>
</dbReference>
<dbReference type="SUPFAM" id="SSF46785">
    <property type="entry name" value="Winged helix' DNA-binding domain"/>
    <property type="match status" value="1"/>
</dbReference>
<evidence type="ECO:0000313" key="4">
    <source>
        <dbReference type="Proteomes" id="UP000037843"/>
    </source>
</evidence>
<feature type="domain" description="HTH marR-type" evidence="1">
    <location>
        <begin position="7"/>
        <end position="146"/>
    </location>
</feature>
<reference evidence="4 5" key="1">
    <citation type="submission" date="2015-09" db="EMBL/GenBank/DDBJ databases">
        <title>Genome Sequences of Mycobacterium immunogenum Isolates, Recuperated from a Chloraminated Drinking Water Distribution System Simulator Subjected to Episodes of Nitrification.</title>
        <authorList>
            <person name="Gomez-Alvarez V."/>
            <person name="Revetta R.P."/>
        </authorList>
    </citation>
    <scope>NUCLEOTIDE SEQUENCE [LARGE SCALE GENOMIC DNA]</scope>
    <source>
        <strain evidence="2 4">H008</strain>
        <strain evidence="3 5">H076</strain>
    </source>
</reference>
<dbReference type="PROSITE" id="PS50995">
    <property type="entry name" value="HTH_MARR_2"/>
    <property type="match status" value="1"/>
</dbReference>
<dbReference type="PANTHER" id="PTHR33164:SF43">
    <property type="entry name" value="HTH-TYPE TRANSCRIPTIONAL REPRESSOR YETL"/>
    <property type="match status" value="1"/>
</dbReference>
<organism evidence="2 4">
    <name type="scientific">Mycobacteroides immunogenum</name>
    <dbReference type="NCBI Taxonomy" id="83262"/>
    <lineage>
        <taxon>Bacteria</taxon>
        <taxon>Bacillati</taxon>
        <taxon>Actinomycetota</taxon>
        <taxon>Actinomycetes</taxon>
        <taxon>Mycobacteriales</taxon>
        <taxon>Mycobacteriaceae</taxon>
        <taxon>Mycobacteroides</taxon>
    </lineage>
</organism>